<gene>
    <name evidence="2" type="ORF">BB560_000018</name>
</gene>
<keyword evidence="1" id="KW-1133">Transmembrane helix</keyword>
<reference evidence="2 3" key="1">
    <citation type="journal article" date="2018" name="MBio">
        <title>Comparative Genomics Reveals the Core Gene Toolbox for the Fungus-Insect Symbiosis.</title>
        <authorList>
            <person name="Wang Y."/>
            <person name="Stata M."/>
            <person name="Wang W."/>
            <person name="Stajich J.E."/>
            <person name="White M.M."/>
            <person name="Moncalvo J.M."/>
        </authorList>
    </citation>
    <scope>NUCLEOTIDE SEQUENCE [LARGE SCALE GENOMIC DNA]</scope>
    <source>
        <strain evidence="2 3">SC-DP-2</strain>
    </source>
</reference>
<protein>
    <submittedName>
        <fullName evidence="2">Uncharacterized protein</fullName>
    </submittedName>
</protein>
<accession>A0A2T9ZLG7</accession>
<sequence>MVSEVPTHVLCVLHIAKFKAGTNLPANTGKTIINKNDVTNNVHTYNGNVCQLFPGLFIFITVVIIFIPPNIELIPAKCKANIAKSTDPPECDCKPANGG</sequence>
<evidence type="ECO:0000313" key="2">
    <source>
        <dbReference type="EMBL" id="PVV05456.1"/>
    </source>
</evidence>
<dbReference type="Proteomes" id="UP000245609">
    <property type="component" value="Unassembled WGS sequence"/>
</dbReference>
<keyword evidence="1" id="KW-0472">Membrane</keyword>
<comment type="caution">
    <text evidence="2">The sequence shown here is derived from an EMBL/GenBank/DDBJ whole genome shotgun (WGS) entry which is preliminary data.</text>
</comment>
<evidence type="ECO:0000256" key="1">
    <source>
        <dbReference type="SAM" id="Phobius"/>
    </source>
</evidence>
<evidence type="ECO:0000313" key="3">
    <source>
        <dbReference type="Proteomes" id="UP000245609"/>
    </source>
</evidence>
<dbReference type="STRING" id="133381.A0A2T9ZLG7"/>
<name>A0A2T9ZLG7_9FUNG</name>
<dbReference type="AlphaFoldDB" id="A0A2T9ZLG7"/>
<keyword evidence="1" id="KW-0812">Transmembrane</keyword>
<dbReference type="OrthoDB" id="8048158at2759"/>
<keyword evidence="3" id="KW-1185">Reference proteome</keyword>
<organism evidence="2 3">
    <name type="scientific">Smittium megazygosporum</name>
    <dbReference type="NCBI Taxonomy" id="133381"/>
    <lineage>
        <taxon>Eukaryota</taxon>
        <taxon>Fungi</taxon>
        <taxon>Fungi incertae sedis</taxon>
        <taxon>Zoopagomycota</taxon>
        <taxon>Kickxellomycotina</taxon>
        <taxon>Harpellomycetes</taxon>
        <taxon>Harpellales</taxon>
        <taxon>Legeriomycetaceae</taxon>
        <taxon>Smittium</taxon>
    </lineage>
</organism>
<feature type="transmembrane region" description="Helical" evidence="1">
    <location>
        <begin position="52"/>
        <end position="71"/>
    </location>
</feature>
<dbReference type="EMBL" id="MBFS01000002">
    <property type="protein sequence ID" value="PVV05456.1"/>
    <property type="molecule type" value="Genomic_DNA"/>
</dbReference>
<proteinExistence type="predicted"/>